<dbReference type="EMBL" id="JARK01001370">
    <property type="protein sequence ID" value="EYC16117.1"/>
    <property type="molecule type" value="Genomic_DNA"/>
</dbReference>
<gene>
    <name evidence="1" type="primary">Acey_s0034.g2808</name>
    <name evidence="1" type="ORF">Y032_0034g2808</name>
</gene>
<dbReference type="Proteomes" id="UP000024635">
    <property type="component" value="Unassembled WGS sequence"/>
</dbReference>
<proteinExistence type="predicted"/>
<reference evidence="2" key="1">
    <citation type="journal article" date="2015" name="Nat. Genet.">
        <title>The genome and transcriptome of the zoonotic hookworm Ancylostoma ceylanicum identify infection-specific gene families.</title>
        <authorList>
            <person name="Schwarz E.M."/>
            <person name="Hu Y."/>
            <person name="Antoshechkin I."/>
            <person name="Miller M.M."/>
            <person name="Sternberg P.W."/>
            <person name="Aroian R.V."/>
        </authorList>
    </citation>
    <scope>NUCLEOTIDE SEQUENCE</scope>
    <source>
        <strain evidence="2">HY135</strain>
    </source>
</reference>
<name>A0A016UMP9_9BILA</name>
<dbReference type="AlphaFoldDB" id="A0A016UMP9"/>
<sequence>MSHEKHSYEYSCPKIRQHQSFENNVLSFLRNFLIMEQCCSIVLGLTVYSLDVAFGLTRTCKRIQRCGPARTRRIASLIKERRATWNVNVIHCF</sequence>
<evidence type="ECO:0000313" key="1">
    <source>
        <dbReference type="EMBL" id="EYC16117.1"/>
    </source>
</evidence>
<organism evidence="1 2">
    <name type="scientific">Ancylostoma ceylanicum</name>
    <dbReference type="NCBI Taxonomy" id="53326"/>
    <lineage>
        <taxon>Eukaryota</taxon>
        <taxon>Metazoa</taxon>
        <taxon>Ecdysozoa</taxon>
        <taxon>Nematoda</taxon>
        <taxon>Chromadorea</taxon>
        <taxon>Rhabditida</taxon>
        <taxon>Rhabditina</taxon>
        <taxon>Rhabditomorpha</taxon>
        <taxon>Strongyloidea</taxon>
        <taxon>Ancylostomatidae</taxon>
        <taxon>Ancylostomatinae</taxon>
        <taxon>Ancylostoma</taxon>
    </lineage>
</organism>
<accession>A0A016UMP9</accession>
<protein>
    <submittedName>
        <fullName evidence="1">Uncharacterized protein</fullName>
    </submittedName>
</protein>
<comment type="caution">
    <text evidence="1">The sequence shown here is derived from an EMBL/GenBank/DDBJ whole genome shotgun (WGS) entry which is preliminary data.</text>
</comment>
<evidence type="ECO:0000313" key="2">
    <source>
        <dbReference type="Proteomes" id="UP000024635"/>
    </source>
</evidence>
<keyword evidence="2" id="KW-1185">Reference proteome</keyword>